<dbReference type="AlphaFoldDB" id="A0A0D1WM63"/>
<evidence type="ECO:0000256" key="6">
    <source>
        <dbReference type="SAM" id="Phobius"/>
    </source>
</evidence>
<dbReference type="InterPro" id="IPR036259">
    <property type="entry name" value="MFS_trans_sf"/>
</dbReference>
<dbReference type="SUPFAM" id="SSF103473">
    <property type="entry name" value="MFS general substrate transporter"/>
    <property type="match status" value="1"/>
</dbReference>
<feature type="transmembrane region" description="Helical" evidence="6">
    <location>
        <begin position="175"/>
        <end position="194"/>
    </location>
</feature>
<keyword evidence="8" id="KW-1185">Reference proteome</keyword>
<dbReference type="Pfam" id="PF13347">
    <property type="entry name" value="MFS_2"/>
    <property type="match status" value="1"/>
</dbReference>
<dbReference type="OrthoDB" id="28755at2759"/>
<dbReference type="GeneID" id="27325254"/>
<dbReference type="PANTHER" id="PTHR19432">
    <property type="entry name" value="SUGAR TRANSPORTER"/>
    <property type="match status" value="1"/>
</dbReference>
<feature type="transmembrane region" description="Helical" evidence="6">
    <location>
        <begin position="129"/>
        <end position="154"/>
    </location>
</feature>
<evidence type="ECO:0000256" key="5">
    <source>
        <dbReference type="ARBA" id="ARBA00023136"/>
    </source>
</evidence>
<gene>
    <name evidence="7" type="ORF">PV10_07409</name>
</gene>
<feature type="transmembrane region" description="Helical" evidence="6">
    <location>
        <begin position="570"/>
        <end position="589"/>
    </location>
</feature>
<keyword evidence="5 6" id="KW-0472">Membrane</keyword>
<feature type="transmembrane region" description="Helical" evidence="6">
    <location>
        <begin position="20"/>
        <end position="38"/>
    </location>
</feature>
<dbReference type="PANTHER" id="PTHR19432:SF76">
    <property type="entry name" value="TRANSPORTER, PUTATIVE (EUROFUNG)-RELATED"/>
    <property type="match status" value="1"/>
</dbReference>
<dbReference type="OMA" id="IYTTIPQ"/>
<dbReference type="Gene3D" id="1.20.1250.20">
    <property type="entry name" value="MFS general substrate transporter like domains"/>
    <property type="match status" value="1"/>
</dbReference>
<evidence type="ECO:0000313" key="8">
    <source>
        <dbReference type="Proteomes" id="UP000054302"/>
    </source>
</evidence>
<reference evidence="7 8" key="1">
    <citation type="submission" date="2015-01" db="EMBL/GenBank/DDBJ databases">
        <title>The Genome Sequence of Exophiala mesophila CBS40295.</title>
        <authorList>
            <consortium name="The Broad Institute Genomics Platform"/>
            <person name="Cuomo C."/>
            <person name="de Hoog S."/>
            <person name="Gorbushina A."/>
            <person name="Stielow B."/>
            <person name="Teixiera M."/>
            <person name="Abouelleil A."/>
            <person name="Chapman S.B."/>
            <person name="Priest M."/>
            <person name="Young S.K."/>
            <person name="Wortman J."/>
            <person name="Nusbaum C."/>
            <person name="Birren B."/>
        </authorList>
    </citation>
    <scope>NUCLEOTIDE SEQUENCE [LARGE SCALE GENOMIC DNA]</scope>
    <source>
        <strain evidence="7 8">CBS 40295</strain>
    </source>
</reference>
<keyword evidence="3 6" id="KW-0812">Transmembrane</keyword>
<evidence type="ECO:0000313" key="7">
    <source>
        <dbReference type="EMBL" id="KIV90065.1"/>
    </source>
</evidence>
<evidence type="ECO:0000256" key="1">
    <source>
        <dbReference type="ARBA" id="ARBA00004141"/>
    </source>
</evidence>
<evidence type="ECO:0000256" key="3">
    <source>
        <dbReference type="ARBA" id="ARBA00022692"/>
    </source>
</evidence>
<dbReference type="EMBL" id="KN847524">
    <property type="protein sequence ID" value="KIV90065.1"/>
    <property type="molecule type" value="Genomic_DNA"/>
</dbReference>
<protein>
    <recommendedName>
        <fullName evidence="9">Major facilitator superfamily (MFS) profile domain-containing protein</fullName>
    </recommendedName>
</protein>
<feature type="transmembrane region" description="Helical" evidence="6">
    <location>
        <begin position="308"/>
        <end position="335"/>
    </location>
</feature>
<feature type="transmembrane region" description="Helical" evidence="6">
    <location>
        <begin position="91"/>
        <end position="109"/>
    </location>
</feature>
<name>A0A0D1WM63_EXOME</name>
<dbReference type="GO" id="GO:0008506">
    <property type="term" value="F:sucrose:proton symporter activity"/>
    <property type="evidence" value="ECO:0007669"/>
    <property type="project" value="TreeGrafter"/>
</dbReference>
<feature type="transmembrane region" description="Helical" evidence="6">
    <location>
        <begin position="373"/>
        <end position="392"/>
    </location>
</feature>
<dbReference type="GO" id="GO:0005886">
    <property type="term" value="C:plasma membrane"/>
    <property type="evidence" value="ECO:0007669"/>
    <property type="project" value="TreeGrafter"/>
</dbReference>
<sequence>MSKSTSWSGTPSIKGSTEAIRMCLLTFSLIGIQFTWGIEMTYGTPYLLQLGLTKSKTSLVWIAGPLSGLIMQPVVGAYADRSTSKYGRRRPYMIVGAAITGAGLLFLGWTTEIVGIFLSEGQTKKDVTLMLAVLCIYALDFSVNAVQACARSLIVDTLPISQQQTGSAWASRLTAAGHLLGYFIGSFDLAAIFPNWLGGDTQFKKMTVISASALWITVGLTSWAVTERIRLSGDEDEMSVTDVLKSLLRRTLNLPPRIQAICWVQFWNWVGWFPFLFYSSTFVGEIYYRYEHPPPEPGSKDDHDALGNIGRLGSMALVIFSLITFCSSVLLPYLIQSPVSSSEKFTPRPPPAFTQSIQTLVVKLSSLQPDLTTAWMLSNLFFAFITIFAPWLRSLHAATALVALCGIPWAISCWAPFGLLGVEINKMSSAGAHSSINGSVAPGYTAVRGSIEDDYEHRTELEMEESGVGGNSLPHYQQHRRIVSDGVLRIHHPDDDSDAHSSTGELAGIYLGVLNVYTTLPQFVGTFISWVVFSILEPSKADQAPGGDGADIDDPDHHRWLNLTKDAPNAIAVCMFVGALCSIVGAEAARRLRKMESS</sequence>
<evidence type="ECO:0000256" key="2">
    <source>
        <dbReference type="ARBA" id="ARBA00022448"/>
    </source>
</evidence>
<dbReference type="Proteomes" id="UP000054302">
    <property type="component" value="Unassembled WGS sequence"/>
</dbReference>
<feature type="transmembrane region" description="Helical" evidence="6">
    <location>
        <begin position="58"/>
        <end position="79"/>
    </location>
</feature>
<accession>A0A0D1WM63</accession>
<comment type="subcellular location">
    <subcellularLocation>
        <location evidence="1">Membrane</location>
        <topology evidence="1">Multi-pass membrane protein</topology>
    </subcellularLocation>
</comment>
<feature type="transmembrane region" description="Helical" evidence="6">
    <location>
        <begin position="398"/>
        <end position="420"/>
    </location>
</feature>
<dbReference type="VEuPathDB" id="FungiDB:PV10_07409"/>
<feature type="transmembrane region" description="Helical" evidence="6">
    <location>
        <begin position="266"/>
        <end position="288"/>
    </location>
</feature>
<proteinExistence type="predicted"/>
<evidence type="ECO:0008006" key="9">
    <source>
        <dbReference type="Google" id="ProtNLM"/>
    </source>
</evidence>
<keyword evidence="4 6" id="KW-1133">Transmembrane helix</keyword>
<dbReference type="RefSeq" id="XP_016221639.1">
    <property type="nucleotide sequence ID" value="XM_016372307.1"/>
</dbReference>
<evidence type="ECO:0000256" key="4">
    <source>
        <dbReference type="ARBA" id="ARBA00022989"/>
    </source>
</evidence>
<organism evidence="7 8">
    <name type="scientific">Exophiala mesophila</name>
    <name type="common">Black yeast-like fungus</name>
    <dbReference type="NCBI Taxonomy" id="212818"/>
    <lineage>
        <taxon>Eukaryota</taxon>
        <taxon>Fungi</taxon>
        <taxon>Dikarya</taxon>
        <taxon>Ascomycota</taxon>
        <taxon>Pezizomycotina</taxon>
        <taxon>Eurotiomycetes</taxon>
        <taxon>Chaetothyriomycetidae</taxon>
        <taxon>Chaetothyriales</taxon>
        <taxon>Herpotrichiellaceae</taxon>
        <taxon>Exophiala</taxon>
    </lineage>
</organism>
<dbReference type="HOGENOM" id="CLU_018303_0_0_1"/>
<feature type="transmembrane region" description="Helical" evidence="6">
    <location>
        <begin position="509"/>
        <end position="533"/>
    </location>
</feature>
<feature type="transmembrane region" description="Helical" evidence="6">
    <location>
        <begin position="206"/>
        <end position="225"/>
    </location>
</feature>
<keyword evidence="2" id="KW-0813">Transport</keyword>